<keyword evidence="1" id="KW-1133">Transmembrane helix</keyword>
<feature type="transmembrane region" description="Helical" evidence="1">
    <location>
        <begin position="20"/>
        <end position="39"/>
    </location>
</feature>
<feature type="transmembrane region" description="Helical" evidence="1">
    <location>
        <begin position="248"/>
        <end position="271"/>
    </location>
</feature>
<organism evidence="2 3">
    <name type="scientific">Caenorhabditis auriculariae</name>
    <dbReference type="NCBI Taxonomy" id="2777116"/>
    <lineage>
        <taxon>Eukaryota</taxon>
        <taxon>Metazoa</taxon>
        <taxon>Ecdysozoa</taxon>
        <taxon>Nematoda</taxon>
        <taxon>Chromadorea</taxon>
        <taxon>Rhabditida</taxon>
        <taxon>Rhabditina</taxon>
        <taxon>Rhabditomorpha</taxon>
        <taxon>Rhabditoidea</taxon>
        <taxon>Rhabditidae</taxon>
        <taxon>Peloderinae</taxon>
        <taxon>Caenorhabditis</taxon>
    </lineage>
</organism>
<comment type="caution">
    <text evidence="2">The sequence shown here is derived from an EMBL/GenBank/DDBJ whole genome shotgun (WGS) entry which is preliminary data.</text>
</comment>
<keyword evidence="1" id="KW-0472">Membrane</keyword>
<accession>A0A8S1HGB8</accession>
<dbReference type="Proteomes" id="UP000835052">
    <property type="component" value="Unassembled WGS sequence"/>
</dbReference>
<protein>
    <submittedName>
        <fullName evidence="2">Uncharacterized protein</fullName>
    </submittedName>
</protein>
<gene>
    <name evidence="2" type="ORF">CAUJ_LOCUS10224</name>
</gene>
<dbReference type="AlphaFoldDB" id="A0A8S1HGB8"/>
<evidence type="ECO:0000256" key="1">
    <source>
        <dbReference type="SAM" id="Phobius"/>
    </source>
</evidence>
<keyword evidence="3" id="KW-1185">Reference proteome</keyword>
<dbReference type="EMBL" id="CAJGYM010000043">
    <property type="protein sequence ID" value="CAD6194305.1"/>
    <property type="molecule type" value="Genomic_DNA"/>
</dbReference>
<feature type="transmembrane region" description="Helical" evidence="1">
    <location>
        <begin position="221"/>
        <end position="241"/>
    </location>
</feature>
<keyword evidence="1" id="KW-0812">Transmembrane</keyword>
<sequence>MSSSNSSTSVWDMPAHETLLGQVTIVLACASITILYRVIHRVIPRIWEHHVRNRRANARPRQQSKRFELMAGLSLLLARTTASFSTFFCVRSDAIQIFSLFMAFEGEPSTNSNPRVSKKRLHQSISSWPKCQKSPSRLLFPTAPQSATINNLLGCVQMAESPGLVKFLDRFGLVDLGWNVIDLLSRPIFPDLSKGDKIAGSLVVLIQAVMIALLQHCSKAITQDFIIYCIGLMGFAMVLLITRGRLGIWLILCISFVDIRHMIGVVAASEFNFHSALYAYLSTIIVSVIAVCALSDFELLPG</sequence>
<name>A0A8S1HGB8_9PELO</name>
<feature type="transmembrane region" description="Helical" evidence="1">
    <location>
        <begin position="277"/>
        <end position="297"/>
    </location>
</feature>
<proteinExistence type="predicted"/>
<reference evidence="2" key="1">
    <citation type="submission" date="2020-10" db="EMBL/GenBank/DDBJ databases">
        <authorList>
            <person name="Kikuchi T."/>
        </authorList>
    </citation>
    <scope>NUCLEOTIDE SEQUENCE</scope>
    <source>
        <strain evidence="2">NKZ352</strain>
    </source>
</reference>
<evidence type="ECO:0000313" key="2">
    <source>
        <dbReference type="EMBL" id="CAD6194305.1"/>
    </source>
</evidence>
<evidence type="ECO:0000313" key="3">
    <source>
        <dbReference type="Proteomes" id="UP000835052"/>
    </source>
</evidence>